<dbReference type="PROSITE" id="PS50165">
    <property type="entry name" value="UVRC"/>
    <property type="match status" value="1"/>
</dbReference>
<dbReference type="Gene3D" id="3.30.420.340">
    <property type="entry name" value="UvrC, RNAse H endonuclease domain"/>
    <property type="match status" value="1"/>
</dbReference>
<dbReference type="InterPro" id="IPR004791">
    <property type="entry name" value="UvrC"/>
</dbReference>
<gene>
    <name evidence="7 10" type="primary">uvrC</name>
    <name evidence="10" type="ORF">IAB07_03990</name>
</gene>
<dbReference type="Proteomes" id="UP000824145">
    <property type="component" value="Unassembled WGS sequence"/>
</dbReference>
<dbReference type="NCBIfam" id="TIGR00194">
    <property type="entry name" value="uvrC"/>
    <property type="match status" value="1"/>
</dbReference>
<evidence type="ECO:0000256" key="1">
    <source>
        <dbReference type="ARBA" id="ARBA00022490"/>
    </source>
</evidence>
<reference evidence="10" key="2">
    <citation type="journal article" date="2021" name="PeerJ">
        <title>Extensive microbial diversity within the chicken gut microbiome revealed by metagenomics and culture.</title>
        <authorList>
            <person name="Gilroy R."/>
            <person name="Ravi A."/>
            <person name="Getino M."/>
            <person name="Pursley I."/>
            <person name="Horton D.L."/>
            <person name="Alikhan N.F."/>
            <person name="Baker D."/>
            <person name="Gharbi K."/>
            <person name="Hall N."/>
            <person name="Watson M."/>
            <person name="Adriaenssens E.M."/>
            <person name="Foster-Nyarko E."/>
            <person name="Jarju S."/>
            <person name="Secka A."/>
            <person name="Antonio M."/>
            <person name="Oren A."/>
            <person name="Chaudhuri R.R."/>
            <person name="La Ragione R."/>
            <person name="Hildebrand F."/>
            <person name="Pallen M.J."/>
        </authorList>
    </citation>
    <scope>NUCLEOTIDE SEQUENCE</scope>
    <source>
        <strain evidence="10">9366</strain>
    </source>
</reference>
<dbReference type="PROSITE" id="PS50164">
    <property type="entry name" value="GIY_YIG"/>
    <property type="match status" value="1"/>
</dbReference>
<keyword evidence="3 7" id="KW-0228">DNA excision</keyword>
<dbReference type="FunFam" id="3.40.1440.10:FF:000001">
    <property type="entry name" value="UvrABC system protein C"/>
    <property type="match status" value="1"/>
</dbReference>
<dbReference type="Pfam" id="PF08459">
    <property type="entry name" value="UvrC_RNaseH_dom"/>
    <property type="match status" value="1"/>
</dbReference>
<dbReference type="SUPFAM" id="SSF47781">
    <property type="entry name" value="RuvA domain 2-like"/>
    <property type="match status" value="1"/>
</dbReference>
<feature type="domain" description="GIY-YIG" evidence="8">
    <location>
        <begin position="14"/>
        <end position="92"/>
    </location>
</feature>
<sequence length="607" mass="67669">MNDILRQKIKDLPEKSGVYIMYSESGQILYIGKAKVLKNRVSQYFNAGVKTEKVARMVAKIHTFDYIITRNEVEALVLENNLIKKHKPPYNILLKDDKSYPFIRIDVKADFPRVEVVRRLKADGAKYFGPYMQGISCRDITDLIHSAFSLRTCSLNMDKVPPSHRPCLNRHIGRCLAPCTGEVSREEYRKQVDGVIAFLGGNDRGVEEMLKARMTAAAEREDYEQALYYKQKLEVLDKLVRRQVTALPKDLNIDVFAVASSGLNTVAAVLFVRGGKLLGGDKQVIEDVSLDEKSALSSYISSYVSAVGYVADEVVTSVPLDDEDAMAQYLSGIKGKKVSVVCPHQGVRRQLADMAESNAKDFLEKSLSVRERHDNMTVGAMMQLGEMLHLPRIPARMECYDISHVSGTDKVASMVVFLNGEPARGHYRKFHIREVEGNNDFASLQEALTRRLAHLNGEETDVSFASVPDLIVIDGGKGQLSSVLEAVGEASEKISFISLAKREEEVFTPHKSEPIVLPRDSYALKLLQRIRDEAHRFAITFHRGTRGKRMRRSSLEDVPGVGAVGAKKLLKAFGSIAAIKQATVPELAQVVNRRAAENVYAFYADGE</sequence>
<evidence type="ECO:0000256" key="6">
    <source>
        <dbReference type="ARBA" id="ARBA00023236"/>
    </source>
</evidence>
<dbReference type="GO" id="GO:0006289">
    <property type="term" value="P:nucleotide-excision repair"/>
    <property type="evidence" value="ECO:0007669"/>
    <property type="project" value="UniProtKB-UniRule"/>
</dbReference>
<dbReference type="PANTHER" id="PTHR30562">
    <property type="entry name" value="UVRC/OXIDOREDUCTASE"/>
    <property type="match status" value="1"/>
</dbReference>
<evidence type="ECO:0000259" key="9">
    <source>
        <dbReference type="PROSITE" id="PS50165"/>
    </source>
</evidence>
<evidence type="ECO:0000256" key="7">
    <source>
        <dbReference type="HAMAP-Rule" id="MF_00203"/>
    </source>
</evidence>
<evidence type="ECO:0000313" key="11">
    <source>
        <dbReference type="Proteomes" id="UP000824145"/>
    </source>
</evidence>
<comment type="subcellular location">
    <subcellularLocation>
        <location evidence="7">Cytoplasm</location>
    </subcellularLocation>
</comment>
<keyword evidence="6 7" id="KW-0742">SOS response</keyword>
<dbReference type="InterPro" id="IPR036876">
    <property type="entry name" value="UVR_dom_sf"/>
</dbReference>
<dbReference type="Pfam" id="PF14520">
    <property type="entry name" value="HHH_5"/>
    <property type="match status" value="1"/>
</dbReference>
<keyword evidence="2 7" id="KW-0227">DNA damage</keyword>
<dbReference type="SUPFAM" id="SSF82771">
    <property type="entry name" value="GIY-YIG endonuclease"/>
    <property type="match status" value="1"/>
</dbReference>
<dbReference type="InterPro" id="IPR038476">
    <property type="entry name" value="UvrC_RNase_H_dom_sf"/>
</dbReference>
<evidence type="ECO:0000256" key="5">
    <source>
        <dbReference type="ARBA" id="ARBA00023204"/>
    </source>
</evidence>
<dbReference type="PANTHER" id="PTHR30562:SF1">
    <property type="entry name" value="UVRABC SYSTEM PROTEIN C"/>
    <property type="match status" value="1"/>
</dbReference>
<dbReference type="InterPro" id="IPR001162">
    <property type="entry name" value="UvrC_RNase_H_dom"/>
</dbReference>
<dbReference type="Pfam" id="PF22920">
    <property type="entry name" value="UvrC_RNaseH"/>
    <property type="match status" value="1"/>
</dbReference>
<dbReference type="SMART" id="SM00465">
    <property type="entry name" value="GIYc"/>
    <property type="match status" value="1"/>
</dbReference>
<dbReference type="Gene3D" id="1.10.150.20">
    <property type="entry name" value="5' to 3' exonuclease, C-terminal subdomain"/>
    <property type="match status" value="1"/>
</dbReference>
<dbReference type="InterPro" id="IPR047296">
    <property type="entry name" value="GIY-YIG_UvrC_Cho"/>
</dbReference>
<dbReference type="InterPro" id="IPR035901">
    <property type="entry name" value="GIY-YIG_endonuc_sf"/>
</dbReference>
<dbReference type="GO" id="GO:0009380">
    <property type="term" value="C:excinuclease repair complex"/>
    <property type="evidence" value="ECO:0007669"/>
    <property type="project" value="InterPro"/>
</dbReference>
<dbReference type="GO" id="GO:0005737">
    <property type="term" value="C:cytoplasm"/>
    <property type="evidence" value="ECO:0007669"/>
    <property type="project" value="UniProtKB-SubCell"/>
</dbReference>
<dbReference type="Pfam" id="PF01541">
    <property type="entry name" value="GIY-YIG"/>
    <property type="match status" value="1"/>
</dbReference>
<dbReference type="InterPro" id="IPR050066">
    <property type="entry name" value="UvrABC_protein_C"/>
</dbReference>
<proteinExistence type="inferred from homology"/>
<accession>A0A9D1MMR2</accession>
<dbReference type="GO" id="GO:0003677">
    <property type="term" value="F:DNA binding"/>
    <property type="evidence" value="ECO:0007669"/>
    <property type="project" value="UniProtKB-UniRule"/>
</dbReference>
<evidence type="ECO:0000256" key="4">
    <source>
        <dbReference type="ARBA" id="ARBA00022881"/>
    </source>
</evidence>
<comment type="function">
    <text evidence="7">The UvrABC repair system catalyzes the recognition and processing of DNA lesions. UvrC both incises the 5' and 3' sides of the lesion. The N-terminal half is responsible for the 3' incision and the C-terminal half is responsible for the 5' incision.</text>
</comment>
<comment type="similarity">
    <text evidence="7">Belongs to the UvrC family.</text>
</comment>
<feature type="domain" description="UvrC family homology region profile" evidence="9">
    <location>
        <begin position="269"/>
        <end position="487"/>
    </location>
</feature>
<comment type="caution">
    <text evidence="10">The sequence shown here is derived from an EMBL/GenBank/DDBJ whole genome shotgun (WGS) entry which is preliminary data.</text>
</comment>
<evidence type="ECO:0000256" key="3">
    <source>
        <dbReference type="ARBA" id="ARBA00022769"/>
    </source>
</evidence>
<dbReference type="AlphaFoldDB" id="A0A9D1MMR2"/>
<protein>
    <recommendedName>
        <fullName evidence="7">UvrABC system protein C</fullName>
        <shortName evidence="7">Protein UvrC</shortName>
    </recommendedName>
    <alternativeName>
        <fullName evidence="7">Excinuclease ABC subunit C</fullName>
    </alternativeName>
</protein>
<dbReference type="GO" id="GO:0009432">
    <property type="term" value="P:SOS response"/>
    <property type="evidence" value="ECO:0007669"/>
    <property type="project" value="UniProtKB-UniRule"/>
</dbReference>
<keyword evidence="5 7" id="KW-0234">DNA repair</keyword>
<keyword evidence="1 7" id="KW-0963">Cytoplasm</keyword>
<dbReference type="NCBIfam" id="NF001824">
    <property type="entry name" value="PRK00558.1-5"/>
    <property type="match status" value="1"/>
</dbReference>
<comment type="subunit">
    <text evidence="7">Interacts with UvrB in an incision complex.</text>
</comment>
<keyword evidence="4 7" id="KW-0267">Excision nuclease</keyword>
<evidence type="ECO:0000256" key="2">
    <source>
        <dbReference type="ARBA" id="ARBA00022763"/>
    </source>
</evidence>
<dbReference type="InterPro" id="IPR000305">
    <property type="entry name" value="GIY-YIG_endonuc"/>
</dbReference>
<dbReference type="GO" id="GO:0009381">
    <property type="term" value="F:excinuclease ABC activity"/>
    <property type="evidence" value="ECO:0007669"/>
    <property type="project" value="UniProtKB-UniRule"/>
</dbReference>
<name>A0A9D1MMR2_9FIRM</name>
<dbReference type="Gene3D" id="3.40.1440.10">
    <property type="entry name" value="GIY-YIG endonuclease"/>
    <property type="match status" value="1"/>
</dbReference>
<dbReference type="CDD" id="cd10434">
    <property type="entry name" value="GIY-YIG_UvrC_Cho"/>
    <property type="match status" value="1"/>
</dbReference>
<dbReference type="SUPFAM" id="SSF46600">
    <property type="entry name" value="C-terminal UvrC-binding domain of UvrB"/>
    <property type="match status" value="1"/>
</dbReference>
<evidence type="ECO:0000313" key="10">
    <source>
        <dbReference type="EMBL" id="HIU62913.1"/>
    </source>
</evidence>
<organism evidence="10 11">
    <name type="scientific">Candidatus Caccalectryoclostridium excrementigallinarum</name>
    <dbReference type="NCBI Taxonomy" id="2840710"/>
    <lineage>
        <taxon>Bacteria</taxon>
        <taxon>Bacillati</taxon>
        <taxon>Bacillota</taxon>
        <taxon>Clostridia</taxon>
        <taxon>Christensenellales</taxon>
        <taxon>Christensenellaceae</taxon>
        <taxon>Christensenellaceae incertae sedis</taxon>
        <taxon>Candidatus Caccalectryoclostridium</taxon>
    </lineage>
</organism>
<dbReference type="EMBL" id="DVNJ01000020">
    <property type="protein sequence ID" value="HIU62913.1"/>
    <property type="molecule type" value="Genomic_DNA"/>
</dbReference>
<dbReference type="HAMAP" id="MF_00203">
    <property type="entry name" value="UvrC"/>
    <property type="match status" value="1"/>
</dbReference>
<reference evidence="10" key="1">
    <citation type="submission" date="2020-10" db="EMBL/GenBank/DDBJ databases">
        <authorList>
            <person name="Gilroy R."/>
        </authorList>
    </citation>
    <scope>NUCLEOTIDE SEQUENCE</scope>
    <source>
        <strain evidence="10">9366</strain>
    </source>
</reference>
<dbReference type="InterPro" id="IPR010994">
    <property type="entry name" value="RuvA_2-like"/>
</dbReference>
<evidence type="ECO:0000259" key="8">
    <source>
        <dbReference type="PROSITE" id="PS50164"/>
    </source>
</evidence>